<dbReference type="RefSeq" id="WP_046284632.1">
    <property type="nucleotide sequence ID" value="NZ_PUEV01000056.1"/>
</dbReference>
<proteinExistence type="predicted"/>
<sequence>MGLPNATHQASATAVKNIGAYISLHTDAGSTQITGSDEAAGITRKQTTWNAGAWNSGLGRFVYTGSEVNIPVAAGTIKGGGIWSAVSSGTFAGSDRFAGGDVIVAGTNGSIDVTPTVMG</sequence>
<dbReference type="AlphaFoldDB" id="A0A9X7IM96"/>
<organism evidence="1 2">
    <name type="scientific">Mycolicibacter virginiensis</name>
    <dbReference type="NCBI Taxonomy" id="1795032"/>
    <lineage>
        <taxon>Bacteria</taxon>
        <taxon>Bacillati</taxon>
        <taxon>Actinomycetota</taxon>
        <taxon>Actinomycetes</taxon>
        <taxon>Mycobacteriales</taxon>
        <taxon>Mycobacteriaceae</taxon>
        <taxon>Mycolicibacter</taxon>
    </lineage>
</organism>
<evidence type="ECO:0000313" key="2">
    <source>
        <dbReference type="Proteomes" id="UP000237911"/>
    </source>
</evidence>
<protein>
    <submittedName>
        <fullName evidence="1">Uncharacterized protein</fullName>
    </submittedName>
</protein>
<dbReference type="EMBL" id="PUEV01000056">
    <property type="protein sequence ID" value="PQM51837.1"/>
    <property type="molecule type" value="Genomic_DNA"/>
</dbReference>
<evidence type="ECO:0000313" key="1">
    <source>
        <dbReference type="EMBL" id="PQM51837.1"/>
    </source>
</evidence>
<dbReference type="Proteomes" id="UP000237911">
    <property type="component" value="Unassembled WGS sequence"/>
</dbReference>
<accession>A0A9X7IM96</accession>
<name>A0A9X7IM96_9MYCO</name>
<reference evidence="1 2" key="1">
    <citation type="submission" date="2018-02" db="EMBL/GenBank/DDBJ databases">
        <title>Draft genome sequence of Mycobacterium virginiense isolated from mud of a swine farm in Japan.</title>
        <authorList>
            <person name="Ohya K."/>
        </authorList>
    </citation>
    <scope>NUCLEOTIDE SEQUENCE [LARGE SCALE GENOMIC DNA]</scope>
    <source>
        <strain evidence="1 2">GF75</strain>
    </source>
</reference>
<keyword evidence="2" id="KW-1185">Reference proteome</keyword>
<gene>
    <name evidence="1" type="ORF">C5U48_13000</name>
</gene>
<comment type="caution">
    <text evidence="1">The sequence shown here is derived from an EMBL/GenBank/DDBJ whole genome shotgun (WGS) entry which is preliminary data.</text>
</comment>